<evidence type="ECO:0000256" key="6">
    <source>
        <dbReference type="SAM" id="Phobius"/>
    </source>
</evidence>
<evidence type="ECO:0000313" key="7">
    <source>
        <dbReference type="EMBL" id="KAL3874015.1"/>
    </source>
</evidence>
<dbReference type="PANTHER" id="PTHR10671:SF108">
    <property type="entry name" value="CLAUDIN FAMILY PROTEIN-RELATED"/>
    <property type="match status" value="1"/>
</dbReference>
<feature type="region of interest" description="Disordered" evidence="5">
    <location>
        <begin position="186"/>
        <end position="219"/>
    </location>
</feature>
<proteinExistence type="predicted"/>
<dbReference type="PANTHER" id="PTHR10671">
    <property type="entry name" value="EPITHELIAL MEMBRANE PROTEIN-RELATED"/>
    <property type="match status" value="1"/>
</dbReference>
<protein>
    <recommendedName>
        <fullName evidence="9">Claudin</fullName>
    </recommendedName>
</protein>
<dbReference type="Proteomes" id="UP001634394">
    <property type="component" value="Unassembled WGS sequence"/>
</dbReference>
<reference evidence="7 8" key="1">
    <citation type="submission" date="2024-11" db="EMBL/GenBank/DDBJ databases">
        <title>Chromosome-level genome assembly of the freshwater bivalve Anodonta woodiana.</title>
        <authorList>
            <person name="Chen X."/>
        </authorList>
    </citation>
    <scope>NUCLEOTIDE SEQUENCE [LARGE SCALE GENOMIC DNA]</scope>
    <source>
        <strain evidence="7">MN2024</strain>
        <tissue evidence="7">Gills</tissue>
    </source>
</reference>
<keyword evidence="3 6" id="KW-1133">Transmembrane helix</keyword>
<feature type="compositionally biased region" description="Basic and acidic residues" evidence="5">
    <location>
        <begin position="186"/>
        <end position="211"/>
    </location>
</feature>
<feature type="transmembrane region" description="Helical" evidence="6">
    <location>
        <begin position="153"/>
        <end position="172"/>
    </location>
</feature>
<dbReference type="InterPro" id="IPR004031">
    <property type="entry name" value="PMP22/EMP/MP20/Claudin"/>
</dbReference>
<accession>A0ABD3WNE9</accession>
<organism evidence="7 8">
    <name type="scientific">Sinanodonta woodiana</name>
    <name type="common">Chinese pond mussel</name>
    <name type="synonym">Anodonta woodiana</name>
    <dbReference type="NCBI Taxonomy" id="1069815"/>
    <lineage>
        <taxon>Eukaryota</taxon>
        <taxon>Metazoa</taxon>
        <taxon>Spiralia</taxon>
        <taxon>Lophotrochozoa</taxon>
        <taxon>Mollusca</taxon>
        <taxon>Bivalvia</taxon>
        <taxon>Autobranchia</taxon>
        <taxon>Heteroconchia</taxon>
        <taxon>Palaeoheterodonta</taxon>
        <taxon>Unionida</taxon>
        <taxon>Unionoidea</taxon>
        <taxon>Unionidae</taxon>
        <taxon>Unioninae</taxon>
        <taxon>Sinanodonta</taxon>
    </lineage>
</organism>
<dbReference type="EMBL" id="JBJQND010000006">
    <property type="protein sequence ID" value="KAL3874015.1"/>
    <property type="molecule type" value="Genomic_DNA"/>
</dbReference>
<keyword evidence="4 6" id="KW-0472">Membrane</keyword>
<comment type="caution">
    <text evidence="7">The sequence shown here is derived from an EMBL/GenBank/DDBJ whole genome shotgun (WGS) entry which is preliminary data.</text>
</comment>
<dbReference type="AlphaFoldDB" id="A0ABD3WNE9"/>
<evidence type="ECO:0000256" key="4">
    <source>
        <dbReference type="ARBA" id="ARBA00023136"/>
    </source>
</evidence>
<sequence length="219" mass="23908">MPTCPLGKEKIAAIVVAGVSAIVFILAVAALGAPRWIDYDTVSSGVSYRNYRGLWQTCKDKTNLQYCSLLYHSDRKGWENATIAMMLFGIFAICGACVIGILALFEILPVWCAGIPSVCAGIFFLLAVCVYGGSVKTSLLSAVDDTTYYGASFGLTIICMFVSISSVWTFLFNSDIRKMILPEKSTDSDKQETDDTKSLEVKEADTNELTRTKLPPIHV</sequence>
<feature type="transmembrane region" description="Helical" evidence="6">
    <location>
        <begin position="112"/>
        <end position="133"/>
    </location>
</feature>
<evidence type="ECO:0000256" key="2">
    <source>
        <dbReference type="ARBA" id="ARBA00022692"/>
    </source>
</evidence>
<evidence type="ECO:0000256" key="3">
    <source>
        <dbReference type="ARBA" id="ARBA00022989"/>
    </source>
</evidence>
<name>A0ABD3WNE9_SINWO</name>
<dbReference type="GO" id="GO:0016020">
    <property type="term" value="C:membrane"/>
    <property type="evidence" value="ECO:0007669"/>
    <property type="project" value="UniProtKB-SubCell"/>
</dbReference>
<evidence type="ECO:0000256" key="1">
    <source>
        <dbReference type="ARBA" id="ARBA00004141"/>
    </source>
</evidence>
<evidence type="ECO:0000313" key="8">
    <source>
        <dbReference type="Proteomes" id="UP001634394"/>
    </source>
</evidence>
<gene>
    <name evidence="7" type="ORF">ACJMK2_037084</name>
</gene>
<keyword evidence="2 6" id="KW-0812">Transmembrane</keyword>
<dbReference type="InterPro" id="IPR050579">
    <property type="entry name" value="PMP-22/EMP/MP20-like"/>
</dbReference>
<feature type="transmembrane region" description="Helical" evidence="6">
    <location>
        <begin position="12"/>
        <end position="33"/>
    </location>
</feature>
<evidence type="ECO:0008006" key="9">
    <source>
        <dbReference type="Google" id="ProtNLM"/>
    </source>
</evidence>
<comment type="subcellular location">
    <subcellularLocation>
        <location evidence="1">Membrane</location>
        <topology evidence="1">Multi-pass membrane protein</topology>
    </subcellularLocation>
</comment>
<keyword evidence="8" id="KW-1185">Reference proteome</keyword>
<dbReference type="Pfam" id="PF00822">
    <property type="entry name" value="PMP22_Claudin"/>
    <property type="match status" value="1"/>
</dbReference>
<dbReference type="Gene3D" id="1.20.140.150">
    <property type="match status" value="1"/>
</dbReference>
<evidence type="ECO:0000256" key="5">
    <source>
        <dbReference type="SAM" id="MobiDB-lite"/>
    </source>
</evidence>
<feature type="transmembrane region" description="Helical" evidence="6">
    <location>
        <begin position="83"/>
        <end position="105"/>
    </location>
</feature>